<keyword evidence="4" id="KW-1185">Reference proteome</keyword>
<gene>
    <name evidence="3" type="ORF">JMJ56_26920</name>
</gene>
<accession>A0ABS1UAD8</accession>
<dbReference type="InterPro" id="IPR022002">
    <property type="entry name" value="ChsH2_Znr"/>
</dbReference>
<comment type="caution">
    <text evidence="3">The sequence shown here is derived from an EMBL/GenBank/DDBJ whole genome shotgun (WGS) entry which is preliminary data.</text>
</comment>
<dbReference type="SUPFAM" id="SSF50249">
    <property type="entry name" value="Nucleic acid-binding proteins"/>
    <property type="match status" value="1"/>
</dbReference>
<dbReference type="InterPro" id="IPR012340">
    <property type="entry name" value="NA-bd_OB-fold"/>
</dbReference>
<sequence>MSQTTPSKPLPDPSPETRPYWDGLAEGRLMLQRCADCGSLRHYPQPMCAACNSMATNWVEASGEATVHSWTVAYHPFHAAFRAELPYVLVTADLPEGVRLLAQLRDATAEALRPGLKLRIGFEANEAGLTLPVLRLTGA</sequence>
<feature type="domain" description="ChsH2 C-terminal OB-fold" evidence="1">
    <location>
        <begin position="58"/>
        <end position="122"/>
    </location>
</feature>
<dbReference type="PANTHER" id="PTHR34075">
    <property type="entry name" value="BLR3430 PROTEIN"/>
    <property type="match status" value="1"/>
</dbReference>
<dbReference type="Gene3D" id="6.10.30.10">
    <property type="match status" value="1"/>
</dbReference>
<evidence type="ECO:0000259" key="1">
    <source>
        <dbReference type="Pfam" id="PF01796"/>
    </source>
</evidence>
<dbReference type="EMBL" id="JAETWB010000032">
    <property type="protein sequence ID" value="MBL6081629.1"/>
    <property type="molecule type" value="Genomic_DNA"/>
</dbReference>
<reference evidence="3 4" key="1">
    <citation type="submission" date="2021-01" db="EMBL/GenBank/DDBJ databases">
        <title>Belnapia mucosa sp. nov. and Belnapia arida sp. nov., isolated from the Tabernas Desert (Almeria, Spain).</title>
        <authorList>
            <person name="Molina-Menor E."/>
            <person name="Vidal-Verdu A."/>
            <person name="Calonge A."/>
            <person name="Satari L."/>
            <person name="Pereto J."/>
            <person name="Porcar M."/>
        </authorList>
    </citation>
    <scope>NUCLEOTIDE SEQUENCE [LARGE SCALE GENOMIC DNA]</scope>
    <source>
        <strain evidence="3 4">T18</strain>
    </source>
</reference>
<dbReference type="PANTHER" id="PTHR34075:SF5">
    <property type="entry name" value="BLR3430 PROTEIN"/>
    <property type="match status" value="1"/>
</dbReference>
<evidence type="ECO:0000313" key="3">
    <source>
        <dbReference type="EMBL" id="MBL6081629.1"/>
    </source>
</evidence>
<proteinExistence type="predicted"/>
<name>A0ABS1UAD8_9PROT</name>
<dbReference type="Pfam" id="PF01796">
    <property type="entry name" value="OB_ChsH2_C"/>
    <property type="match status" value="1"/>
</dbReference>
<dbReference type="Proteomes" id="UP000660885">
    <property type="component" value="Unassembled WGS sequence"/>
</dbReference>
<protein>
    <submittedName>
        <fullName evidence="3">Zn-ribbon domain-containing OB-fold protein</fullName>
    </submittedName>
</protein>
<dbReference type="InterPro" id="IPR052513">
    <property type="entry name" value="Thioester_dehydratase-like"/>
</dbReference>
<dbReference type="RefSeq" id="WP_202834846.1">
    <property type="nucleotide sequence ID" value="NZ_JAETWB010000032.1"/>
</dbReference>
<evidence type="ECO:0000259" key="2">
    <source>
        <dbReference type="Pfam" id="PF12172"/>
    </source>
</evidence>
<organism evidence="3 4">
    <name type="scientific">Belnapia arida</name>
    <dbReference type="NCBI Taxonomy" id="2804533"/>
    <lineage>
        <taxon>Bacteria</taxon>
        <taxon>Pseudomonadati</taxon>
        <taxon>Pseudomonadota</taxon>
        <taxon>Alphaproteobacteria</taxon>
        <taxon>Acetobacterales</taxon>
        <taxon>Roseomonadaceae</taxon>
        <taxon>Belnapia</taxon>
    </lineage>
</organism>
<evidence type="ECO:0000313" key="4">
    <source>
        <dbReference type="Proteomes" id="UP000660885"/>
    </source>
</evidence>
<dbReference type="InterPro" id="IPR002878">
    <property type="entry name" value="ChsH2_C"/>
</dbReference>
<dbReference type="Pfam" id="PF12172">
    <property type="entry name" value="zf-ChsH2"/>
    <property type="match status" value="1"/>
</dbReference>
<feature type="domain" description="ChsH2 rubredoxin-like zinc ribbon" evidence="2">
    <location>
        <begin position="21"/>
        <end position="51"/>
    </location>
</feature>